<dbReference type="SUPFAM" id="SSF47729">
    <property type="entry name" value="IHF-like DNA-binding proteins"/>
    <property type="match status" value="1"/>
</dbReference>
<comment type="caution">
    <text evidence="4">The sequence shown here is derived from an EMBL/GenBank/DDBJ whole genome shotgun (WGS) entry which is preliminary data.</text>
</comment>
<evidence type="ECO:0000259" key="3">
    <source>
        <dbReference type="Pfam" id="PF18291"/>
    </source>
</evidence>
<feature type="compositionally biased region" description="Basic residues" evidence="2">
    <location>
        <begin position="201"/>
        <end position="213"/>
    </location>
</feature>
<dbReference type="InterPro" id="IPR041607">
    <property type="entry name" value="HU-HIG"/>
</dbReference>
<dbReference type="Gene3D" id="4.10.520.10">
    <property type="entry name" value="IHF-like DNA-binding proteins"/>
    <property type="match status" value="1"/>
</dbReference>
<accession>A0A6A7WE78</accession>
<feature type="domain" description="HU" evidence="3">
    <location>
        <begin position="2"/>
        <end position="123"/>
    </location>
</feature>
<sequence length="213" mass="24255">MAKYKLVEMADMDKTGTRKVYPKMVTYRTLSTEEFIKKMKWYNNALPTSAIEAALTDMCNILARMLAMGYNVNLDGLGTFSLSLGFEDEKPTEMQHDDDKMAYRTVGVKNINFKTSPELIKEVRLLVNSDLERDMSGVKVIKRELYSKEERVSRALEEIHENGFITLTDYAAINHLSRTAASMELKTLTDDPSSPITAKGRGSHKVWVKKQEE</sequence>
<evidence type="ECO:0000313" key="5">
    <source>
        <dbReference type="Proteomes" id="UP000384372"/>
    </source>
</evidence>
<protein>
    <recommendedName>
        <fullName evidence="3">HU domain-containing protein</fullName>
    </recommendedName>
</protein>
<evidence type="ECO:0000256" key="2">
    <source>
        <dbReference type="SAM" id="MobiDB-lite"/>
    </source>
</evidence>
<evidence type="ECO:0000313" key="4">
    <source>
        <dbReference type="EMBL" id="MQP12770.1"/>
    </source>
</evidence>
<keyword evidence="5" id="KW-1185">Reference proteome</keyword>
<name>A0A6A7WE78_9BACT</name>
<keyword evidence="1" id="KW-0238">DNA-binding</keyword>
<dbReference type="AlphaFoldDB" id="A0A6A7WE78"/>
<dbReference type="GO" id="GO:0003677">
    <property type="term" value="F:DNA binding"/>
    <property type="evidence" value="ECO:0007669"/>
    <property type="project" value="UniProtKB-KW"/>
</dbReference>
<proteinExistence type="predicted"/>
<organism evidence="4 5">
    <name type="scientific">Segatella copri</name>
    <dbReference type="NCBI Taxonomy" id="165179"/>
    <lineage>
        <taxon>Bacteria</taxon>
        <taxon>Pseudomonadati</taxon>
        <taxon>Bacteroidota</taxon>
        <taxon>Bacteroidia</taxon>
        <taxon>Bacteroidales</taxon>
        <taxon>Prevotellaceae</taxon>
        <taxon>Segatella</taxon>
    </lineage>
</organism>
<dbReference type="RefSeq" id="WP_022252307.1">
    <property type="nucleotide sequence ID" value="NZ_VZAD01000097.1"/>
</dbReference>
<dbReference type="Pfam" id="PF18291">
    <property type="entry name" value="HU-HIG"/>
    <property type="match status" value="1"/>
</dbReference>
<dbReference type="EMBL" id="VZAD01000097">
    <property type="protein sequence ID" value="MQP12770.1"/>
    <property type="molecule type" value="Genomic_DNA"/>
</dbReference>
<gene>
    <name evidence="4" type="ORF">F7D20_12565</name>
</gene>
<feature type="region of interest" description="Disordered" evidence="2">
    <location>
        <begin position="189"/>
        <end position="213"/>
    </location>
</feature>
<reference evidence="4 5" key="1">
    <citation type="submission" date="2019-09" db="EMBL/GenBank/DDBJ databases">
        <title>Distinct polysaccharide growth profiles of human intestinal Prevotella copri isolates.</title>
        <authorList>
            <person name="Fehlner-Peach H."/>
            <person name="Magnabosco C."/>
            <person name="Raghavan V."/>
            <person name="Scher J.U."/>
            <person name="Tett A."/>
            <person name="Cox L.M."/>
            <person name="Gottsegen C."/>
            <person name="Watters A."/>
            <person name="Wiltshire- Gordon J.D."/>
            <person name="Segata N."/>
            <person name="Bonneau R."/>
            <person name="Littman D.R."/>
        </authorList>
    </citation>
    <scope>NUCLEOTIDE SEQUENCE [LARGE SCALE GENOMIC DNA]</scope>
    <source>
        <strain evidence="5">iAQ1173</strain>
    </source>
</reference>
<dbReference type="OrthoDB" id="1093305at2"/>
<dbReference type="Proteomes" id="UP000384372">
    <property type="component" value="Unassembled WGS sequence"/>
</dbReference>
<dbReference type="InterPro" id="IPR010992">
    <property type="entry name" value="IHF-like_DNA-bd_dom_sf"/>
</dbReference>
<evidence type="ECO:0000256" key="1">
    <source>
        <dbReference type="ARBA" id="ARBA00023125"/>
    </source>
</evidence>